<reference evidence="2" key="1">
    <citation type="submission" date="2020-06" db="EMBL/GenBank/DDBJ databases">
        <authorList>
            <person name="Onetto C."/>
        </authorList>
    </citation>
    <scope>NUCLEOTIDE SEQUENCE</scope>
</reference>
<dbReference type="Gene3D" id="3.30.2230.10">
    <property type="entry name" value="DUSP-like"/>
    <property type="match status" value="1"/>
</dbReference>
<dbReference type="SUPFAM" id="SSF143791">
    <property type="entry name" value="DUSP-like"/>
    <property type="match status" value="1"/>
</dbReference>
<comment type="caution">
    <text evidence="2">The sequence shown here is derived from an EMBL/GenBank/DDBJ whole genome shotgun (WGS) entry which is preliminary data.</text>
</comment>
<dbReference type="OrthoDB" id="952271at2759"/>
<sequence length="143" mass="14917">MSHSSNQGDADAPIPTQRPASPAKRSAATMEGIESAQDNTTTDAPSDAPPSYDAHQQDASPAATPGIDEQVAHIQSLLNTPLEDGSKGFIVASKWFNRVVARTESANKKDYDADMLQGEIGKIDNSSIVALGKCIAATTSGYG</sequence>
<protein>
    <submittedName>
        <fullName evidence="2">Uncharacterized protein</fullName>
    </submittedName>
</protein>
<feature type="region of interest" description="Disordered" evidence="1">
    <location>
        <begin position="1"/>
        <end position="66"/>
    </location>
</feature>
<accession>A0A9N8K5H0</accession>
<keyword evidence="3" id="KW-1185">Reference proteome</keyword>
<evidence type="ECO:0000313" key="2">
    <source>
        <dbReference type="EMBL" id="CAD0099229.1"/>
    </source>
</evidence>
<gene>
    <name evidence="2" type="ORF">AWRI4233_LOCUS8053</name>
</gene>
<name>A0A9N8K5H0_9PEZI</name>
<dbReference type="AlphaFoldDB" id="A0A9N8K5H0"/>
<dbReference type="Proteomes" id="UP000714618">
    <property type="component" value="Unassembled WGS sequence"/>
</dbReference>
<evidence type="ECO:0000313" key="3">
    <source>
        <dbReference type="Proteomes" id="UP000714618"/>
    </source>
</evidence>
<proteinExistence type="predicted"/>
<dbReference type="InterPro" id="IPR035927">
    <property type="entry name" value="DUSP-like_sf"/>
</dbReference>
<organism evidence="2 3">
    <name type="scientific">Aureobasidium mustum</name>
    <dbReference type="NCBI Taxonomy" id="2773714"/>
    <lineage>
        <taxon>Eukaryota</taxon>
        <taxon>Fungi</taxon>
        <taxon>Dikarya</taxon>
        <taxon>Ascomycota</taxon>
        <taxon>Pezizomycotina</taxon>
        <taxon>Dothideomycetes</taxon>
        <taxon>Dothideomycetidae</taxon>
        <taxon>Dothideales</taxon>
        <taxon>Saccotheciaceae</taxon>
        <taxon>Aureobasidium</taxon>
    </lineage>
</organism>
<evidence type="ECO:0000256" key="1">
    <source>
        <dbReference type="SAM" id="MobiDB-lite"/>
    </source>
</evidence>
<dbReference type="EMBL" id="CAIJEO010000010">
    <property type="protein sequence ID" value="CAD0099229.1"/>
    <property type="molecule type" value="Genomic_DNA"/>
</dbReference>